<dbReference type="PANTHER" id="PTHR12413">
    <property type="entry name" value="DOLICHYL GLYCOSYLTRANSFERASE"/>
    <property type="match status" value="1"/>
</dbReference>
<feature type="transmembrane region" description="Helical" evidence="10">
    <location>
        <begin position="148"/>
        <end position="172"/>
    </location>
</feature>
<dbReference type="Proteomes" id="UP000789342">
    <property type="component" value="Unassembled WGS sequence"/>
</dbReference>
<dbReference type="Pfam" id="PF03155">
    <property type="entry name" value="Alg6_Alg8"/>
    <property type="match status" value="1"/>
</dbReference>
<feature type="transmembrane region" description="Helical" evidence="10">
    <location>
        <begin position="241"/>
        <end position="261"/>
    </location>
</feature>
<comment type="similarity">
    <text evidence="3 10">Belongs to the ALG6/ALG8 glucosyltransferase family.</text>
</comment>
<keyword evidence="5 10" id="KW-0808">Transferase</keyword>
<evidence type="ECO:0000313" key="11">
    <source>
        <dbReference type="EMBL" id="CAG8484918.1"/>
    </source>
</evidence>
<proteinExistence type="inferred from homology"/>
<dbReference type="EC" id="2.4.1.-" evidence="10"/>
<feature type="transmembrane region" description="Helical" evidence="10">
    <location>
        <begin position="483"/>
        <end position="503"/>
    </location>
</feature>
<evidence type="ECO:0000256" key="1">
    <source>
        <dbReference type="ARBA" id="ARBA00004477"/>
    </source>
</evidence>
<dbReference type="GO" id="GO:0042281">
    <property type="term" value="F:dolichyl pyrophosphate Man9GlcNAc2 alpha-1,3-glucosyltransferase activity"/>
    <property type="evidence" value="ECO:0007669"/>
    <property type="project" value="TreeGrafter"/>
</dbReference>
<evidence type="ECO:0000256" key="8">
    <source>
        <dbReference type="ARBA" id="ARBA00022989"/>
    </source>
</evidence>
<comment type="subcellular location">
    <subcellularLocation>
        <location evidence="1 10">Endoplasmic reticulum membrane</location>
        <topology evidence="1 10">Multi-pass membrane protein</topology>
    </subcellularLocation>
</comment>
<evidence type="ECO:0000256" key="3">
    <source>
        <dbReference type="ARBA" id="ARBA00008715"/>
    </source>
</evidence>
<dbReference type="EMBL" id="CAJVPV010001056">
    <property type="protein sequence ID" value="CAG8484918.1"/>
    <property type="molecule type" value="Genomic_DNA"/>
</dbReference>
<evidence type="ECO:0000256" key="9">
    <source>
        <dbReference type="ARBA" id="ARBA00023136"/>
    </source>
</evidence>
<dbReference type="OrthoDB" id="5589195at2759"/>
<keyword evidence="6 10" id="KW-0812">Transmembrane</keyword>
<evidence type="ECO:0000256" key="10">
    <source>
        <dbReference type="RuleBase" id="RU363110"/>
    </source>
</evidence>
<comment type="caution">
    <text evidence="11">The sequence shown here is derived from an EMBL/GenBank/DDBJ whole genome shotgun (WGS) entry which is preliminary data.</text>
</comment>
<dbReference type="PANTHER" id="PTHR12413:SF1">
    <property type="entry name" value="DOLICHYL PYROPHOSPHATE MAN9GLCNAC2 ALPHA-1,3-GLUCOSYLTRANSFERASE"/>
    <property type="match status" value="1"/>
</dbReference>
<comment type="pathway">
    <text evidence="2 10">Protein modification; protein glycosylation.</text>
</comment>
<protein>
    <recommendedName>
        <fullName evidence="10">Alpha-1,3-glucosyltransferase</fullName>
        <ecNumber evidence="10">2.4.1.-</ecNumber>
    </recommendedName>
</protein>
<accession>A0A9N8WC95</accession>
<gene>
    <name evidence="11" type="ORF">AMORRO_LOCUS2492</name>
</gene>
<keyword evidence="4 10" id="KW-0328">Glycosyltransferase</keyword>
<organism evidence="11 12">
    <name type="scientific">Acaulospora morrowiae</name>
    <dbReference type="NCBI Taxonomy" id="94023"/>
    <lineage>
        <taxon>Eukaryota</taxon>
        <taxon>Fungi</taxon>
        <taxon>Fungi incertae sedis</taxon>
        <taxon>Mucoromycota</taxon>
        <taxon>Glomeromycotina</taxon>
        <taxon>Glomeromycetes</taxon>
        <taxon>Diversisporales</taxon>
        <taxon>Acaulosporaceae</taxon>
        <taxon>Acaulospora</taxon>
    </lineage>
</organism>
<keyword evidence="8 10" id="KW-1133">Transmembrane helix</keyword>
<evidence type="ECO:0000256" key="2">
    <source>
        <dbReference type="ARBA" id="ARBA00004922"/>
    </source>
</evidence>
<evidence type="ECO:0000256" key="4">
    <source>
        <dbReference type="ARBA" id="ARBA00022676"/>
    </source>
</evidence>
<evidence type="ECO:0000256" key="6">
    <source>
        <dbReference type="ARBA" id="ARBA00022692"/>
    </source>
</evidence>
<feature type="transmembrane region" description="Helical" evidence="10">
    <location>
        <begin position="451"/>
        <end position="471"/>
    </location>
</feature>
<evidence type="ECO:0000256" key="7">
    <source>
        <dbReference type="ARBA" id="ARBA00022824"/>
    </source>
</evidence>
<feature type="transmembrane region" description="Helical" evidence="10">
    <location>
        <begin position="426"/>
        <end position="444"/>
    </location>
</feature>
<feature type="transmembrane region" description="Helical" evidence="10">
    <location>
        <begin position="364"/>
        <end position="381"/>
    </location>
</feature>
<reference evidence="11" key="1">
    <citation type="submission" date="2021-06" db="EMBL/GenBank/DDBJ databases">
        <authorList>
            <person name="Kallberg Y."/>
            <person name="Tangrot J."/>
            <person name="Rosling A."/>
        </authorList>
    </citation>
    <scope>NUCLEOTIDE SEQUENCE</scope>
    <source>
        <strain evidence="11">CL551</strain>
    </source>
</reference>
<name>A0A9N8WC95_9GLOM</name>
<feature type="transmembrane region" description="Helical" evidence="10">
    <location>
        <begin position="47"/>
        <end position="68"/>
    </location>
</feature>
<sequence>MNEKSANSSYIELSSYGGAKNLEMGYNLDTPATRWLNWLERNKIEKWSALIITIFGIYVRCAVGLSPYSGYNTPPMYGDYEAQRHWMETTLHVPINQWYYYDLEWWGLDYPPLTAYVSWICGKIGSIFDPDWFALDQSRGYESESSKLFMRSSVLICELLIYVPSVFVFINWWFSGSSWKRKGLAWLLIHLQPALILIDHGHFQYNSVMLGLTIWAVNCFFYDYDVLGSIFFCLSLSFKQMALYFAPAIFAYLLGKCMNGHKNNKEGMILFVKLGVTVIATFGIIFFPFMDSFEHLSQVILRIFPLQRGLYEDKVSNVWCAMNAVIKLREMFQIQTLTRISLVTTLLAGLPSCFHLWSSPNKRGLIYGLTNSSLAFFLFSFQVHEKSILLPALPITLLILDDPFWSSWFNNVAMFSMYPLLKKDRLVLPFFVVWFMWNWLGSFIRQKTKPIVFKYASVVSYLVMTVIYVMEFNVPPPARYPDIYVVLNVTFSAAMFLVFLIYFNYRQITLNENNLVCQRDKKKAE</sequence>
<evidence type="ECO:0000313" key="12">
    <source>
        <dbReference type="Proteomes" id="UP000789342"/>
    </source>
</evidence>
<dbReference type="GO" id="GO:0005789">
    <property type="term" value="C:endoplasmic reticulum membrane"/>
    <property type="evidence" value="ECO:0007669"/>
    <property type="project" value="UniProtKB-SubCell"/>
</dbReference>
<keyword evidence="9 10" id="KW-0472">Membrane</keyword>
<feature type="transmembrane region" description="Helical" evidence="10">
    <location>
        <begin position="267"/>
        <end position="289"/>
    </location>
</feature>
<evidence type="ECO:0000256" key="5">
    <source>
        <dbReference type="ARBA" id="ARBA00022679"/>
    </source>
</evidence>
<dbReference type="AlphaFoldDB" id="A0A9N8WC95"/>
<dbReference type="InterPro" id="IPR004856">
    <property type="entry name" value="Glyco_trans_ALG6/ALG8"/>
</dbReference>
<keyword evidence="7 10" id="KW-0256">Endoplasmic reticulum</keyword>
<keyword evidence="12" id="KW-1185">Reference proteome</keyword>
<feature type="transmembrane region" description="Helical" evidence="10">
    <location>
        <begin position="388"/>
        <end position="406"/>
    </location>
</feature>